<evidence type="ECO:0000256" key="6">
    <source>
        <dbReference type="ARBA" id="ARBA00022741"/>
    </source>
</evidence>
<comment type="similarity">
    <text evidence="1 10">Belongs to the thymidylate kinase family.</text>
</comment>
<evidence type="ECO:0000259" key="11">
    <source>
        <dbReference type="Pfam" id="PF02223"/>
    </source>
</evidence>
<keyword evidence="13" id="KW-1185">Reference proteome</keyword>
<keyword evidence="8 10" id="KW-0067">ATP-binding</keyword>
<evidence type="ECO:0000256" key="2">
    <source>
        <dbReference type="ARBA" id="ARBA00012980"/>
    </source>
</evidence>
<evidence type="ECO:0000256" key="10">
    <source>
        <dbReference type="HAMAP-Rule" id="MF_00165"/>
    </source>
</evidence>
<dbReference type="Pfam" id="PF02223">
    <property type="entry name" value="Thymidylate_kin"/>
    <property type="match status" value="1"/>
</dbReference>
<dbReference type="PANTHER" id="PTHR10344">
    <property type="entry name" value="THYMIDYLATE KINASE"/>
    <property type="match status" value="1"/>
</dbReference>
<keyword evidence="6 10" id="KW-0547">Nucleotide-binding</keyword>
<protein>
    <recommendedName>
        <fullName evidence="3 10">Thymidylate kinase</fullName>
        <ecNumber evidence="2 10">2.7.4.9</ecNumber>
    </recommendedName>
    <alternativeName>
        <fullName evidence="10">dTMP kinase</fullName>
    </alternativeName>
</protein>
<evidence type="ECO:0000256" key="4">
    <source>
        <dbReference type="ARBA" id="ARBA00022679"/>
    </source>
</evidence>
<dbReference type="EC" id="2.7.4.9" evidence="2 10"/>
<dbReference type="Proteomes" id="UP001500888">
    <property type="component" value="Unassembled WGS sequence"/>
</dbReference>
<evidence type="ECO:0000256" key="8">
    <source>
        <dbReference type="ARBA" id="ARBA00022840"/>
    </source>
</evidence>
<keyword evidence="4 10" id="KW-0808">Transferase</keyword>
<dbReference type="InterPro" id="IPR039430">
    <property type="entry name" value="Thymidylate_kin-like_dom"/>
</dbReference>
<evidence type="ECO:0000256" key="3">
    <source>
        <dbReference type="ARBA" id="ARBA00017144"/>
    </source>
</evidence>
<dbReference type="EMBL" id="BAAAZR010000059">
    <property type="protein sequence ID" value="GAA3844065.1"/>
    <property type="molecule type" value="Genomic_DNA"/>
</dbReference>
<dbReference type="InterPro" id="IPR027417">
    <property type="entry name" value="P-loop_NTPase"/>
</dbReference>
<dbReference type="GO" id="GO:0016301">
    <property type="term" value="F:kinase activity"/>
    <property type="evidence" value="ECO:0007669"/>
    <property type="project" value="UniProtKB-KW"/>
</dbReference>
<dbReference type="InterPro" id="IPR018094">
    <property type="entry name" value="Thymidylate_kinase"/>
</dbReference>
<evidence type="ECO:0000256" key="5">
    <source>
        <dbReference type="ARBA" id="ARBA00022727"/>
    </source>
</evidence>
<comment type="function">
    <text evidence="10">Phosphorylation of dTMP to form dTDP in both de novo and salvage pathways of dTTP synthesis.</text>
</comment>
<keyword evidence="7 10" id="KW-0418">Kinase</keyword>
<name>A0ABP7JHZ6_9ACTN</name>
<gene>
    <name evidence="12" type="primary">tmk_2</name>
    <name evidence="10" type="synonym">tmk</name>
    <name evidence="12" type="ORF">GCM10022226_78920</name>
</gene>
<dbReference type="SUPFAM" id="SSF52540">
    <property type="entry name" value="P-loop containing nucleoside triphosphate hydrolases"/>
    <property type="match status" value="1"/>
</dbReference>
<sequence>MHIKSHLPGFLVTLDGPSGAGKTTCSHLLRDLLTDRGLPAARTTQPSDSPIGALARSGTHQFHGLALTCLVAADRYHHIATVIEPHLQAGHVVVCDRYVLTAYVLDRIDGASEEYITGLYQHARPADLAIVLMDDPEQCMARAQQRGLYSRFHHEDLAAAQREHELFLQSAEHLRAGGATVLIHRVGQDDAPAVAAALAEHVTAAIAARPVHFSHPPR</sequence>
<evidence type="ECO:0000256" key="7">
    <source>
        <dbReference type="ARBA" id="ARBA00022777"/>
    </source>
</evidence>
<evidence type="ECO:0000256" key="9">
    <source>
        <dbReference type="ARBA" id="ARBA00048743"/>
    </source>
</evidence>
<accession>A0ABP7JHZ6</accession>
<reference evidence="13" key="1">
    <citation type="journal article" date="2019" name="Int. J. Syst. Evol. Microbiol.">
        <title>The Global Catalogue of Microorganisms (GCM) 10K type strain sequencing project: providing services to taxonomists for standard genome sequencing and annotation.</title>
        <authorList>
            <consortium name="The Broad Institute Genomics Platform"/>
            <consortium name="The Broad Institute Genome Sequencing Center for Infectious Disease"/>
            <person name="Wu L."/>
            <person name="Ma J."/>
        </authorList>
    </citation>
    <scope>NUCLEOTIDE SEQUENCE [LARGE SCALE GENOMIC DNA]</scope>
    <source>
        <strain evidence="13">JCM 16908</strain>
    </source>
</reference>
<proteinExistence type="inferred from homology"/>
<organism evidence="12 13">
    <name type="scientific">Sphaerisporangium flaviroseum</name>
    <dbReference type="NCBI Taxonomy" id="509199"/>
    <lineage>
        <taxon>Bacteria</taxon>
        <taxon>Bacillati</taxon>
        <taxon>Actinomycetota</taxon>
        <taxon>Actinomycetes</taxon>
        <taxon>Streptosporangiales</taxon>
        <taxon>Streptosporangiaceae</taxon>
        <taxon>Sphaerisporangium</taxon>
    </lineage>
</organism>
<dbReference type="PANTHER" id="PTHR10344:SF4">
    <property type="entry name" value="UMP-CMP KINASE 2, MITOCHONDRIAL"/>
    <property type="match status" value="1"/>
</dbReference>
<comment type="caution">
    <text evidence="10">Lacks conserved residue(s) required for the propagation of feature annotation.</text>
</comment>
<comment type="caution">
    <text evidence="12">The sequence shown here is derived from an EMBL/GenBank/DDBJ whole genome shotgun (WGS) entry which is preliminary data.</text>
</comment>
<dbReference type="RefSeq" id="WP_344952846.1">
    <property type="nucleotide sequence ID" value="NZ_BAAAZR010000059.1"/>
</dbReference>
<evidence type="ECO:0000313" key="13">
    <source>
        <dbReference type="Proteomes" id="UP001500888"/>
    </source>
</evidence>
<evidence type="ECO:0000256" key="1">
    <source>
        <dbReference type="ARBA" id="ARBA00009776"/>
    </source>
</evidence>
<feature type="domain" description="Thymidylate kinase-like" evidence="11">
    <location>
        <begin position="14"/>
        <end position="172"/>
    </location>
</feature>
<keyword evidence="5 10" id="KW-0545">Nucleotide biosynthesis</keyword>
<dbReference type="Gene3D" id="3.40.50.300">
    <property type="entry name" value="P-loop containing nucleotide triphosphate hydrolases"/>
    <property type="match status" value="1"/>
</dbReference>
<dbReference type="CDD" id="cd01672">
    <property type="entry name" value="TMPK"/>
    <property type="match status" value="1"/>
</dbReference>
<comment type="catalytic activity">
    <reaction evidence="9 10">
        <text>dTMP + ATP = dTDP + ADP</text>
        <dbReference type="Rhea" id="RHEA:13517"/>
        <dbReference type="ChEBI" id="CHEBI:30616"/>
        <dbReference type="ChEBI" id="CHEBI:58369"/>
        <dbReference type="ChEBI" id="CHEBI:63528"/>
        <dbReference type="ChEBI" id="CHEBI:456216"/>
        <dbReference type="EC" id="2.7.4.9"/>
    </reaction>
</comment>
<evidence type="ECO:0000313" key="12">
    <source>
        <dbReference type="EMBL" id="GAA3844065.1"/>
    </source>
</evidence>
<dbReference type="HAMAP" id="MF_00165">
    <property type="entry name" value="Thymidylate_kinase"/>
    <property type="match status" value="1"/>
</dbReference>